<dbReference type="Proteomes" id="UP000011687">
    <property type="component" value="Unassembled WGS sequence"/>
</dbReference>
<comment type="caution">
    <text evidence="1">The sequence shown here is derived from an EMBL/GenBank/DDBJ whole genome shotgun (WGS) entry which is preliminary data.</text>
</comment>
<sequence>MINSVTAYPSRFSVRATHDFQVTRFESTVWNAANHQPVSSPRSVETLTETEWAVVEAIATRSLEDRFAAIDRGSLAEERVKAATVFASPMESTDELLRLPGPTIIGMDEIFTERRNLKQVKQRLSDLRAETEQAGISQY</sequence>
<keyword evidence="2" id="KW-1185">Reference proteome</keyword>
<dbReference type="AlphaFoldDB" id="M0KVD7"/>
<protein>
    <submittedName>
        <fullName evidence="1">Uncharacterized protein</fullName>
    </submittedName>
</protein>
<dbReference type="EMBL" id="AOLS01000016">
    <property type="protein sequence ID" value="EMA24878.1"/>
    <property type="molecule type" value="Genomic_DNA"/>
</dbReference>
<gene>
    <name evidence="1" type="ORF">C435_03258</name>
</gene>
<reference evidence="1 2" key="1">
    <citation type="journal article" date="2014" name="PLoS Genet.">
        <title>Phylogenetically driven sequencing of extremely halophilic archaea reveals strategies for static and dynamic osmo-response.</title>
        <authorList>
            <person name="Becker E.A."/>
            <person name="Seitzer P.M."/>
            <person name="Tritt A."/>
            <person name="Larsen D."/>
            <person name="Krusor M."/>
            <person name="Yao A.I."/>
            <person name="Wu D."/>
            <person name="Madern D."/>
            <person name="Eisen J.A."/>
            <person name="Darling A.E."/>
            <person name="Facciotti M.T."/>
        </authorList>
    </citation>
    <scope>NUCLEOTIDE SEQUENCE [LARGE SCALE GENOMIC DNA]</scope>
    <source>
        <strain evidence="1 2">ATCC 33799</strain>
    </source>
</reference>
<dbReference type="PATRIC" id="fig|662475.6.peg.637"/>
<proteinExistence type="predicted"/>
<name>M0KVD7_9EURY</name>
<evidence type="ECO:0000313" key="2">
    <source>
        <dbReference type="Proteomes" id="UP000011687"/>
    </source>
</evidence>
<organism evidence="1 2">
    <name type="scientific">Haloarcula marismortui ATCC 33799</name>
    <dbReference type="NCBI Taxonomy" id="662475"/>
    <lineage>
        <taxon>Archaea</taxon>
        <taxon>Methanobacteriati</taxon>
        <taxon>Methanobacteriota</taxon>
        <taxon>Stenosarchaea group</taxon>
        <taxon>Halobacteria</taxon>
        <taxon>Halobacteriales</taxon>
        <taxon>Haloarculaceae</taxon>
        <taxon>Haloarcula</taxon>
    </lineage>
</organism>
<evidence type="ECO:0000313" key="1">
    <source>
        <dbReference type="EMBL" id="EMA24878.1"/>
    </source>
</evidence>
<accession>M0KVD7</accession>